<reference evidence="1" key="1">
    <citation type="submission" date="2021-05" db="EMBL/GenBank/DDBJ databases">
        <authorList>
            <person name="Alioto T."/>
            <person name="Alioto T."/>
            <person name="Gomez Garrido J."/>
        </authorList>
    </citation>
    <scope>NUCLEOTIDE SEQUENCE</scope>
</reference>
<dbReference type="EMBL" id="HBUF01614658">
    <property type="protein sequence ID" value="CAG6779582.1"/>
    <property type="molecule type" value="Transcribed_RNA"/>
</dbReference>
<sequence>MRRQDAHKSDIDSSEIVLPHGAISKWRGRMIFCMKPTFEQNIHGAAPSSILGFGKFTRGRWDTFSSLTYSSMVDSLHKNFFVSNPSSKSSFTLPTYYQIFSDLSGAYI</sequence>
<dbReference type="AlphaFoldDB" id="A0A8D9BAB8"/>
<protein>
    <submittedName>
        <fullName evidence="1">Uncharacterized protein</fullName>
    </submittedName>
</protein>
<proteinExistence type="predicted"/>
<accession>A0A8D9BAB8</accession>
<name>A0A8D9BAB8_9HEMI</name>
<evidence type="ECO:0000313" key="1">
    <source>
        <dbReference type="EMBL" id="CAG6779582.1"/>
    </source>
</evidence>
<organism evidence="1">
    <name type="scientific">Cacopsylla melanoneura</name>
    <dbReference type="NCBI Taxonomy" id="428564"/>
    <lineage>
        <taxon>Eukaryota</taxon>
        <taxon>Metazoa</taxon>
        <taxon>Ecdysozoa</taxon>
        <taxon>Arthropoda</taxon>
        <taxon>Hexapoda</taxon>
        <taxon>Insecta</taxon>
        <taxon>Pterygota</taxon>
        <taxon>Neoptera</taxon>
        <taxon>Paraneoptera</taxon>
        <taxon>Hemiptera</taxon>
        <taxon>Sternorrhyncha</taxon>
        <taxon>Psylloidea</taxon>
        <taxon>Psyllidae</taxon>
        <taxon>Psyllinae</taxon>
        <taxon>Cacopsylla</taxon>
    </lineage>
</organism>